<evidence type="ECO:0000256" key="1">
    <source>
        <dbReference type="SAM" id="SignalP"/>
    </source>
</evidence>
<evidence type="ECO:0000313" key="2">
    <source>
        <dbReference type="EMBL" id="MEC3874171.1"/>
    </source>
</evidence>
<protein>
    <submittedName>
        <fullName evidence="2">DUF481 domain-containing protein</fullName>
    </submittedName>
</protein>
<keyword evidence="1" id="KW-0732">Signal</keyword>
<comment type="caution">
    <text evidence="2">The sequence shown here is derived from an EMBL/GenBank/DDBJ whole genome shotgun (WGS) entry which is preliminary data.</text>
</comment>
<proteinExistence type="predicted"/>
<dbReference type="Proteomes" id="UP001348397">
    <property type="component" value="Unassembled WGS sequence"/>
</dbReference>
<sequence length="256" mass="29527">MAKKYTIVMFFLLGMGKSFAQLNESDTLKFQMRASATGSWQEGNVNILVLRGRLDFVANGNKDWVFKSQNSSLYQELGNKKADNDIYSRNYLYYKPQKKIYPFAIFYAQTNFRRKIDYRLFGGVGATYQAVRTENHMVKLSASLVNEKTSFTTDKFNETAYNGSNEIALWRGTAYLSGIHKIAKNKLRIFYNAYWQPAFENVPNNRVQAEIGLEVPVWKGLNLSTQYVYAHEQVVAEKIKQTDKILTFGVSYQLKK</sequence>
<name>A0ABU6HM88_9FLAO</name>
<gene>
    <name evidence="2" type="ORF">SOP96_00405</name>
</gene>
<reference evidence="2 3" key="1">
    <citation type="submission" date="2024-01" db="EMBL/GenBank/DDBJ databases">
        <title>Chryseobacterium sp. T9W2-O.</title>
        <authorList>
            <person name="Maltman C."/>
        </authorList>
    </citation>
    <scope>NUCLEOTIDE SEQUENCE [LARGE SCALE GENOMIC DNA]</scope>
    <source>
        <strain evidence="2 3">T9W2-O</strain>
    </source>
</reference>
<evidence type="ECO:0000313" key="3">
    <source>
        <dbReference type="Proteomes" id="UP001348397"/>
    </source>
</evidence>
<accession>A0ABU6HM88</accession>
<dbReference type="EMBL" id="JAYLAA010000001">
    <property type="protein sequence ID" value="MEC3874171.1"/>
    <property type="molecule type" value="Genomic_DNA"/>
</dbReference>
<dbReference type="RefSeq" id="WP_326319266.1">
    <property type="nucleotide sequence ID" value="NZ_JAYLAA010000001.1"/>
</dbReference>
<keyword evidence="3" id="KW-1185">Reference proteome</keyword>
<dbReference type="Pfam" id="PF04338">
    <property type="entry name" value="DUF481"/>
    <property type="match status" value="1"/>
</dbReference>
<feature type="chain" id="PRO_5046119306" evidence="1">
    <location>
        <begin position="21"/>
        <end position="256"/>
    </location>
</feature>
<organism evidence="2 3">
    <name type="scientific">Chryseobacterium salviniae</name>
    <dbReference type="NCBI Taxonomy" id="3101750"/>
    <lineage>
        <taxon>Bacteria</taxon>
        <taxon>Pseudomonadati</taxon>
        <taxon>Bacteroidota</taxon>
        <taxon>Flavobacteriia</taxon>
        <taxon>Flavobacteriales</taxon>
        <taxon>Weeksellaceae</taxon>
        <taxon>Chryseobacterium group</taxon>
        <taxon>Chryseobacterium</taxon>
    </lineage>
</organism>
<dbReference type="InterPro" id="IPR007433">
    <property type="entry name" value="DUF481"/>
</dbReference>
<feature type="signal peptide" evidence="1">
    <location>
        <begin position="1"/>
        <end position="20"/>
    </location>
</feature>